<proteinExistence type="predicted"/>
<organism evidence="11 12">
    <name type="scientific">Candidatus Pseudoramibacter fermentans</name>
    <dbReference type="NCBI Taxonomy" id="2594427"/>
    <lineage>
        <taxon>Bacteria</taxon>
        <taxon>Bacillati</taxon>
        <taxon>Bacillota</taxon>
        <taxon>Clostridia</taxon>
        <taxon>Eubacteriales</taxon>
        <taxon>Eubacteriaceae</taxon>
        <taxon>Pseudoramibacter</taxon>
    </lineage>
</organism>
<dbReference type="GO" id="GO:0005829">
    <property type="term" value="C:cytosol"/>
    <property type="evidence" value="ECO:0007669"/>
    <property type="project" value="TreeGrafter"/>
</dbReference>
<dbReference type="CDD" id="cd14014">
    <property type="entry name" value="STKc_PknB_like"/>
    <property type="match status" value="1"/>
</dbReference>
<dbReference type="PANTHER" id="PTHR24348">
    <property type="entry name" value="SERINE/THREONINE-PROTEIN KINASE UNC-51-RELATED"/>
    <property type="match status" value="1"/>
</dbReference>
<dbReference type="PANTHER" id="PTHR24348:SF22">
    <property type="entry name" value="NON-SPECIFIC SERINE_THREONINE PROTEIN KINASE"/>
    <property type="match status" value="1"/>
</dbReference>
<feature type="binding site" evidence="8">
    <location>
        <position position="53"/>
    </location>
    <ligand>
        <name>ATP</name>
        <dbReference type="ChEBI" id="CHEBI:30616"/>
    </ligand>
</feature>
<keyword evidence="4 11" id="KW-0418">Kinase</keyword>
<dbReference type="PROSITE" id="PS50005">
    <property type="entry name" value="TPR"/>
    <property type="match status" value="3"/>
</dbReference>
<keyword evidence="12" id="KW-1185">Reference proteome</keyword>
<keyword evidence="3 8" id="KW-0547">Nucleotide-binding</keyword>
<comment type="caution">
    <text evidence="11">The sequence shown here is derived from an EMBL/GenBank/DDBJ whole genome shotgun (WGS) entry which is preliminary data.</text>
</comment>
<evidence type="ECO:0000256" key="6">
    <source>
        <dbReference type="ARBA" id="ARBA00022840"/>
    </source>
</evidence>
<evidence type="ECO:0000313" key="11">
    <source>
        <dbReference type="EMBL" id="MQM72404.1"/>
    </source>
</evidence>
<keyword evidence="9" id="KW-0472">Membrane</keyword>
<sequence length="668" mass="76306">MNDEQNRLIEVKKDIQTLFQNRYRVVALLGRGGMGEVYLAVTNDQAAIQRAIKIIHKGNHSKLNAYDEVEALTQIKNPGVPKIIEIEQNDKAFFIIQEYVKGKSFQKIVKESGRVSEDTVLLWMQDVAKIIEAVHNEGFLHLDIKPDNIIIQGDGKAKLIDFGVAQKLEKRSDGAGSIFGSRYYTAPERLRGEPNDYRTDVFGYGATFYFLVMGERPPAIKPNDEAPITIMKRKLESVQSPVIRFILQNCISFNPDRRYQNFRDIHSDLLQKDLYNQAVLNEEKKRKTRLYGIMAMFAAGIILIAGGGLYLNTARNNRYDTLINQGETYMTSSNLKKAKKCYQQAIKLKKGEPAGYQGLYETYTAKKEYNKVIQGILELFGNEPSMSDSAELRYLLGNAYYENGDYDQAEYNLKKAVALKPSLEEHLVLGLTYCAEGRYEKAQQVIQDLRKNGKNTDGADYLSGQISEKQNDESDAISDYKQVIDETKNHALKQRAILSLAGLYRHRKSFYDEINVLETAQSEDAFANNIPIREQLGEAYYYAAENGGRSYYKKALDQYQKLIDSGFSSAQTYRNLAICYQKYGNYAQADATLDQMIQAYPDDYTGYMQRCYLILEEEENKDQDQRDYSAFETNYRAMMNRAGDAASDDSEIAVLESRYEELQEKGWL</sequence>
<dbReference type="PROSITE" id="PS00107">
    <property type="entry name" value="PROTEIN_KINASE_ATP"/>
    <property type="match status" value="1"/>
</dbReference>
<dbReference type="InterPro" id="IPR045269">
    <property type="entry name" value="Atg1-like"/>
</dbReference>
<dbReference type="Gene3D" id="1.25.40.10">
    <property type="entry name" value="Tetratricopeptide repeat domain"/>
    <property type="match status" value="2"/>
</dbReference>
<evidence type="ECO:0000256" key="5">
    <source>
        <dbReference type="ARBA" id="ARBA00022803"/>
    </source>
</evidence>
<dbReference type="PROSITE" id="PS50011">
    <property type="entry name" value="PROTEIN_KINASE_DOM"/>
    <property type="match status" value="1"/>
</dbReference>
<keyword evidence="6 8" id="KW-0067">ATP-binding</keyword>
<feature type="transmembrane region" description="Helical" evidence="9">
    <location>
        <begin position="290"/>
        <end position="311"/>
    </location>
</feature>
<dbReference type="Pfam" id="PF00069">
    <property type="entry name" value="Pkinase"/>
    <property type="match status" value="1"/>
</dbReference>
<keyword evidence="2" id="KW-0677">Repeat</keyword>
<dbReference type="AlphaFoldDB" id="A0A6L5GQ96"/>
<dbReference type="Gene3D" id="1.10.510.10">
    <property type="entry name" value="Transferase(Phosphotransferase) domain 1"/>
    <property type="match status" value="1"/>
</dbReference>
<dbReference type="GO" id="GO:0016020">
    <property type="term" value="C:membrane"/>
    <property type="evidence" value="ECO:0007669"/>
    <property type="project" value="TreeGrafter"/>
</dbReference>
<dbReference type="InterPro" id="IPR011009">
    <property type="entry name" value="Kinase-like_dom_sf"/>
</dbReference>
<dbReference type="GO" id="GO:0004674">
    <property type="term" value="F:protein serine/threonine kinase activity"/>
    <property type="evidence" value="ECO:0007669"/>
    <property type="project" value="InterPro"/>
</dbReference>
<reference evidence="11" key="1">
    <citation type="journal article" date="2020" name="Appl. Environ. Microbiol.">
        <title>Medium-Chain Fatty Acid Synthesis by 'Candidatus Weimeria bifida' gen. nov., sp. nov., and 'Candidatus Pseudoramibacter fermentans' sp. nov.</title>
        <authorList>
            <person name="Scarborough M.J."/>
            <person name="Myers K.S."/>
            <person name="Donohue T.J."/>
            <person name="Noguera D.R."/>
        </authorList>
    </citation>
    <scope>NUCLEOTIDE SEQUENCE</scope>
    <source>
        <strain evidence="11">EUB1.1</strain>
    </source>
</reference>
<dbReference type="InterPro" id="IPR013105">
    <property type="entry name" value="TPR_2"/>
</dbReference>
<dbReference type="EMBL" id="VOGB01000004">
    <property type="protein sequence ID" value="MQM72404.1"/>
    <property type="molecule type" value="Genomic_DNA"/>
</dbReference>
<dbReference type="InterPro" id="IPR019734">
    <property type="entry name" value="TPR_rpt"/>
</dbReference>
<dbReference type="InterPro" id="IPR011990">
    <property type="entry name" value="TPR-like_helical_dom_sf"/>
</dbReference>
<accession>A0A6L5GQ96</accession>
<gene>
    <name evidence="11" type="ORF">FRC53_03035</name>
</gene>
<evidence type="ECO:0000259" key="10">
    <source>
        <dbReference type="PROSITE" id="PS50011"/>
    </source>
</evidence>
<keyword evidence="5 7" id="KW-0802">TPR repeat</keyword>
<feature type="repeat" description="TPR" evidence="7">
    <location>
        <begin position="390"/>
        <end position="423"/>
    </location>
</feature>
<dbReference type="PROSITE" id="PS50293">
    <property type="entry name" value="TPR_REGION"/>
    <property type="match status" value="1"/>
</dbReference>
<feature type="repeat" description="TPR" evidence="7">
    <location>
        <begin position="319"/>
        <end position="352"/>
    </location>
</feature>
<evidence type="ECO:0000256" key="9">
    <source>
        <dbReference type="SAM" id="Phobius"/>
    </source>
</evidence>
<keyword evidence="1" id="KW-0808">Transferase</keyword>
<dbReference type="GO" id="GO:0000407">
    <property type="term" value="C:phagophore assembly site"/>
    <property type="evidence" value="ECO:0007669"/>
    <property type="project" value="TreeGrafter"/>
</dbReference>
<dbReference type="GO" id="GO:0005776">
    <property type="term" value="C:autophagosome"/>
    <property type="evidence" value="ECO:0007669"/>
    <property type="project" value="TreeGrafter"/>
</dbReference>
<dbReference type="InterPro" id="IPR008271">
    <property type="entry name" value="Ser/Thr_kinase_AS"/>
</dbReference>
<evidence type="ECO:0000313" key="12">
    <source>
        <dbReference type="Proteomes" id="UP000473648"/>
    </source>
</evidence>
<protein>
    <submittedName>
        <fullName evidence="11">Protein kinase</fullName>
    </submittedName>
</protein>
<dbReference type="SMART" id="SM00220">
    <property type="entry name" value="S_TKc"/>
    <property type="match status" value="1"/>
</dbReference>
<evidence type="ECO:0000256" key="4">
    <source>
        <dbReference type="ARBA" id="ARBA00022777"/>
    </source>
</evidence>
<evidence type="ECO:0000256" key="3">
    <source>
        <dbReference type="ARBA" id="ARBA00022741"/>
    </source>
</evidence>
<dbReference type="SUPFAM" id="SSF48452">
    <property type="entry name" value="TPR-like"/>
    <property type="match status" value="1"/>
</dbReference>
<dbReference type="PROSITE" id="PS00108">
    <property type="entry name" value="PROTEIN_KINASE_ST"/>
    <property type="match status" value="1"/>
</dbReference>
<evidence type="ECO:0000256" key="7">
    <source>
        <dbReference type="PROSITE-ProRule" id="PRU00339"/>
    </source>
</evidence>
<dbReference type="SUPFAM" id="SSF56112">
    <property type="entry name" value="Protein kinase-like (PK-like)"/>
    <property type="match status" value="1"/>
</dbReference>
<dbReference type="SMART" id="SM00028">
    <property type="entry name" value="TPR"/>
    <property type="match status" value="4"/>
</dbReference>
<feature type="repeat" description="TPR" evidence="7">
    <location>
        <begin position="570"/>
        <end position="603"/>
    </location>
</feature>
<feature type="domain" description="Protein kinase" evidence="10">
    <location>
        <begin position="23"/>
        <end position="270"/>
    </location>
</feature>
<evidence type="ECO:0000256" key="2">
    <source>
        <dbReference type="ARBA" id="ARBA00022737"/>
    </source>
</evidence>
<name>A0A6L5GQ96_9FIRM</name>
<dbReference type="GO" id="GO:0005524">
    <property type="term" value="F:ATP binding"/>
    <property type="evidence" value="ECO:0007669"/>
    <property type="project" value="UniProtKB-UniRule"/>
</dbReference>
<evidence type="ECO:0000256" key="8">
    <source>
        <dbReference type="PROSITE-ProRule" id="PRU10141"/>
    </source>
</evidence>
<dbReference type="SUPFAM" id="SSF81901">
    <property type="entry name" value="HCP-like"/>
    <property type="match status" value="1"/>
</dbReference>
<dbReference type="InterPro" id="IPR017441">
    <property type="entry name" value="Protein_kinase_ATP_BS"/>
</dbReference>
<evidence type="ECO:0000256" key="1">
    <source>
        <dbReference type="ARBA" id="ARBA00022679"/>
    </source>
</evidence>
<dbReference type="Proteomes" id="UP000473648">
    <property type="component" value="Unassembled WGS sequence"/>
</dbReference>
<keyword evidence="9" id="KW-0812">Transmembrane</keyword>
<keyword evidence="9" id="KW-1133">Transmembrane helix</keyword>
<dbReference type="Pfam" id="PF07719">
    <property type="entry name" value="TPR_2"/>
    <property type="match status" value="1"/>
</dbReference>
<dbReference type="Pfam" id="PF13181">
    <property type="entry name" value="TPR_8"/>
    <property type="match status" value="1"/>
</dbReference>
<dbReference type="InterPro" id="IPR000719">
    <property type="entry name" value="Prot_kinase_dom"/>
</dbReference>
<dbReference type="Pfam" id="PF13174">
    <property type="entry name" value="TPR_6"/>
    <property type="match status" value="1"/>
</dbReference>